<dbReference type="EMBL" id="JADBGQ010000005">
    <property type="protein sequence ID" value="KAG5397758.1"/>
    <property type="molecule type" value="Genomic_DNA"/>
</dbReference>
<evidence type="ECO:0000256" key="1">
    <source>
        <dbReference type="SAM" id="SignalP"/>
    </source>
</evidence>
<proteinExistence type="predicted"/>
<feature type="signal peptide" evidence="1">
    <location>
        <begin position="1"/>
        <end position="32"/>
    </location>
</feature>
<reference evidence="2 3" key="1">
    <citation type="submission" date="2021-03" db="EMBL/GenBank/DDBJ databases">
        <authorList>
            <person name="King G.J."/>
            <person name="Bancroft I."/>
            <person name="Baten A."/>
            <person name="Bloomfield J."/>
            <person name="Borpatragohain P."/>
            <person name="He Z."/>
            <person name="Irish N."/>
            <person name="Irwin J."/>
            <person name="Liu K."/>
            <person name="Mauleon R.P."/>
            <person name="Moore J."/>
            <person name="Morris R."/>
            <person name="Ostergaard L."/>
            <person name="Wang B."/>
            <person name="Wells R."/>
        </authorList>
    </citation>
    <scope>NUCLEOTIDE SEQUENCE [LARGE SCALE GENOMIC DNA]</scope>
    <source>
        <strain evidence="2">R-o-18</strain>
        <tissue evidence="2">Leaf</tissue>
    </source>
</reference>
<feature type="chain" id="PRO_5046892639" evidence="1">
    <location>
        <begin position="33"/>
        <end position="273"/>
    </location>
</feature>
<evidence type="ECO:0000313" key="3">
    <source>
        <dbReference type="Proteomes" id="UP000823674"/>
    </source>
</evidence>
<dbReference type="Proteomes" id="UP000823674">
    <property type="component" value="Chromosome A05"/>
</dbReference>
<name>A0ABQ7MG77_BRACM</name>
<accession>A0ABQ7MG77</accession>
<evidence type="ECO:0000313" key="2">
    <source>
        <dbReference type="EMBL" id="KAG5397758.1"/>
    </source>
</evidence>
<protein>
    <submittedName>
        <fullName evidence="2">Uncharacterized protein</fullName>
    </submittedName>
</protein>
<organism evidence="2 3">
    <name type="scientific">Brassica rapa subsp. trilocularis</name>
    <dbReference type="NCBI Taxonomy" id="1813537"/>
    <lineage>
        <taxon>Eukaryota</taxon>
        <taxon>Viridiplantae</taxon>
        <taxon>Streptophyta</taxon>
        <taxon>Embryophyta</taxon>
        <taxon>Tracheophyta</taxon>
        <taxon>Spermatophyta</taxon>
        <taxon>Magnoliopsida</taxon>
        <taxon>eudicotyledons</taxon>
        <taxon>Gunneridae</taxon>
        <taxon>Pentapetalae</taxon>
        <taxon>rosids</taxon>
        <taxon>malvids</taxon>
        <taxon>Brassicales</taxon>
        <taxon>Brassicaceae</taxon>
        <taxon>Brassiceae</taxon>
        <taxon>Brassica</taxon>
    </lineage>
</organism>
<sequence>MTIQLRNRGIVITLTLILLSLISLNHTPTTISSDALSGRCSSVVDARLVRFWEARNVKRGGELMWMDLLMVDVNALLSGDLQSNIAPTSSEPYAKTTVRSTKAATSSHSRPHGAAFIALRLLSYMPCHEMNLTWTSNWVGRFHLTETCSNEHGFSHSNYQKKKKALSQVLHCRQAFSDVLLRFQYTCILFGTIIKSNMYVSCYRGQKLIGSSFGDLEYMDGAFLQAESSMNVGEAYHCRPDRIRVQGVLLSGERDGAFSLYKVSNHKSLKAQV</sequence>
<keyword evidence="1" id="KW-0732">Signal</keyword>
<keyword evidence="3" id="KW-1185">Reference proteome</keyword>
<comment type="caution">
    <text evidence="2">The sequence shown here is derived from an EMBL/GenBank/DDBJ whole genome shotgun (WGS) entry which is preliminary data.</text>
</comment>
<gene>
    <name evidence="2" type="primary">A05p031670.1_BraROA</name>
    <name evidence="2" type="ORF">IGI04_019572</name>
</gene>